<reference evidence="3 4" key="1">
    <citation type="submission" date="2021-04" db="EMBL/GenBank/DDBJ databases">
        <authorList>
            <person name="Bliznina A."/>
        </authorList>
    </citation>
    <scope>NUCLEOTIDE SEQUENCE [LARGE SCALE GENOMIC DNA]</scope>
</reference>
<feature type="binding site" evidence="1">
    <location>
        <position position="522"/>
    </location>
    <ligand>
        <name>ATP</name>
        <dbReference type="ChEBI" id="CHEBI:30616"/>
    </ligand>
</feature>
<feature type="binding site" evidence="1">
    <location>
        <position position="474"/>
    </location>
    <ligand>
        <name>ATP</name>
        <dbReference type="ChEBI" id="CHEBI:30616"/>
    </ligand>
</feature>
<dbReference type="Pfam" id="PF00334">
    <property type="entry name" value="NDK"/>
    <property type="match status" value="2"/>
</dbReference>
<name>A0ABN7RZ07_OIKDI</name>
<dbReference type="EMBL" id="OU015568">
    <property type="protein sequence ID" value="CAG5089006.1"/>
    <property type="molecule type" value="Genomic_DNA"/>
</dbReference>
<feature type="binding site" evidence="1">
    <location>
        <position position="532"/>
    </location>
    <ligand>
        <name>ATP</name>
        <dbReference type="ChEBI" id="CHEBI:30616"/>
    </ligand>
</feature>
<feature type="domain" description="Nucleoside diphosphate kinase-like" evidence="2">
    <location>
        <begin position="115"/>
        <end position="260"/>
    </location>
</feature>
<accession>A0ABN7RZ07</accession>
<protein>
    <submittedName>
        <fullName evidence="3">Oidioi.mRNA.OKI2018_I69.PAR.g12047.t1.cds</fullName>
    </submittedName>
</protein>
<dbReference type="InterPro" id="IPR036850">
    <property type="entry name" value="NDK-like_dom_sf"/>
</dbReference>
<evidence type="ECO:0000259" key="2">
    <source>
        <dbReference type="SMART" id="SM00562"/>
    </source>
</evidence>
<comment type="similarity">
    <text evidence="1">Belongs to the NDK family.</text>
</comment>
<comment type="caution">
    <text evidence="1">Lacks conserved residue(s) required for the propagation of feature annotation.</text>
</comment>
<keyword evidence="4" id="KW-1185">Reference proteome</keyword>
<feature type="binding site" evidence="1">
    <location>
        <position position="508"/>
    </location>
    <ligand>
        <name>ATP</name>
        <dbReference type="ChEBI" id="CHEBI:30616"/>
    </ligand>
</feature>
<feature type="active site" description="Pros-phosphohistidine intermediate" evidence="1">
    <location>
        <position position="237"/>
    </location>
</feature>
<organism evidence="3 4">
    <name type="scientific">Oikopleura dioica</name>
    <name type="common">Tunicate</name>
    <dbReference type="NCBI Taxonomy" id="34765"/>
    <lineage>
        <taxon>Eukaryota</taxon>
        <taxon>Metazoa</taxon>
        <taxon>Chordata</taxon>
        <taxon>Tunicata</taxon>
        <taxon>Appendicularia</taxon>
        <taxon>Copelata</taxon>
        <taxon>Oikopleuridae</taxon>
        <taxon>Oikopleura</taxon>
    </lineage>
</organism>
<evidence type="ECO:0000313" key="4">
    <source>
        <dbReference type="Proteomes" id="UP001158576"/>
    </source>
</evidence>
<evidence type="ECO:0000313" key="3">
    <source>
        <dbReference type="EMBL" id="CAG5089006.1"/>
    </source>
</evidence>
<dbReference type="SMART" id="SM00562">
    <property type="entry name" value="NDK"/>
    <property type="match status" value="3"/>
</dbReference>
<gene>
    <name evidence="3" type="ORF">OKIOD_LOCUS3605</name>
</gene>
<dbReference type="Proteomes" id="UP001158576">
    <property type="component" value="Chromosome PAR"/>
</dbReference>
<dbReference type="PANTHER" id="PTHR46135:SF3">
    <property type="entry name" value="NME_NM23 FAMILY MEMBER 8"/>
    <property type="match status" value="1"/>
</dbReference>
<feature type="domain" description="Nucleoside diphosphate kinase-like" evidence="2">
    <location>
        <begin position="288"/>
        <end position="424"/>
    </location>
</feature>
<dbReference type="InterPro" id="IPR051766">
    <property type="entry name" value="TXND_domain-containing"/>
</dbReference>
<dbReference type="SUPFAM" id="SSF54919">
    <property type="entry name" value="Nucleoside diphosphate kinase, NDK"/>
    <property type="match status" value="3"/>
</dbReference>
<feature type="active site" description="Pros-phosphohistidine intermediate" evidence="1">
    <location>
        <position position="535"/>
    </location>
</feature>
<dbReference type="PANTHER" id="PTHR46135">
    <property type="entry name" value="NME/NM23 FAMILY MEMBER 8"/>
    <property type="match status" value="1"/>
</dbReference>
<sequence>MAGLFQRLKVEFSSPLLHFATAECESIDSLENYRGNCEPCFHFYGGGELVALIRGCNAPVVERKIREMHQIETAVAAGEAERTVIVDPALAVDSEDNEGLLSSENENSTVQSMKKIVTVGILKPDVVSDQNKTGKILDMIEQNGIEIVADEEKILNADDVASLYPQKVDTEVYDELVSFMTSGPIRVLGLTKGDTGDGVVDLWRTIIGPFEPEEAKSTSPESIRAMFGSSGISNAVHGSSSTDEAARELAFFFPTFNYPKAVIPQSVQEKMADFLPAEGEEVFPEPKAETTITIIRPEAAKLHREEILKEIKEAGFEIARQSEVTLTEEQVKMLYDSKKDEEYFDELVAQMTAGPCLVLCLAKIDAIKNWREYLGPAKGAAEEAPESFRARFQSSEINPIHAADSQESVQAERSIIFPDDEDAIALIKPDAFDQADDIVEHLKKSGFEVKQSKDVTLSKEVASKIYNGKEGEEFFDNLVNHMTEGTCKVLVLADRNSLEKLRATVGPTDPEEAKKVAEESIRANFAKSILENAIHTPSSTENLDMYYELLLS</sequence>
<feature type="active site" description="Pros-phosphohistidine intermediate" evidence="1">
    <location>
        <position position="401"/>
    </location>
</feature>
<proteinExistence type="inferred from homology"/>
<evidence type="ECO:0000256" key="1">
    <source>
        <dbReference type="PROSITE-ProRule" id="PRU00706"/>
    </source>
</evidence>
<feature type="binding site" evidence="1">
    <location>
        <position position="502"/>
    </location>
    <ligand>
        <name>ATP</name>
        <dbReference type="ChEBI" id="CHEBI:30616"/>
    </ligand>
</feature>
<feature type="binding site" evidence="1">
    <location>
        <position position="428"/>
    </location>
    <ligand>
        <name>ATP</name>
        <dbReference type="ChEBI" id="CHEBI:30616"/>
    </ligand>
</feature>
<dbReference type="PROSITE" id="PS51374">
    <property type="entry name" value="NDPK_LIKE"/>
    <property type="match status" value="3"/>
</dbReference>
<dbReference type="InterPro" id="IPR034907">
    <property type="entry name" value="NDK-like_dom"/>
</dbReference>
<dbReference type="Gene3D" id="3.30.70.141">
    <property type="entry name" value="Nucleoside diphosphate kinase-like domain"/>
    <property type="match status" value="3"/>
</dbReference>
<feature type="domain" description="Nucleoside diphosphate kinase-like" evidence="2">
    <location>
        <begin position="425"/>
        <end position="542"/>
    </location>
</feature>